<sequence length="356" mass="40558">MPTAPPAPTLRLPTRGVGKLLLKAFLLTLPFSTVVASYLVLDPFQVLYHYDAFATQVIPNRDYFSTQTFVNNYPRHPYRSFILGNSRTLGFAVSDWVNYTHDPLSFHYDALAESLFGVWKKLQFLENQGVRPRHVLIVCDAQLLAQTRDVDSHLFRKDPRLTGELPFRFQLSFFRAYLARFFFWHYWKLKLTGQVTPGMEDLFNTRGGGVAPVTNDMLLTEVEQQIAADSVGFYAHNPGLPPRPARPPVSPAVIGPEARQQLEAIRAILVRHRTDYHFVISPLYSQEALNPADLAYLVQTFGRERIHNFSGVNELTRYPGHYYEASHYRPLVGRKIMRLIYAQDSTALGSGQRAGN</sequence>
<evidence type="ECO:0000313" key="2">
    <source>
        <dbReference type="Proteomes" id="UP000282184"/>
    </source>
</evidence>
<gene>
    <name evidence="1" type="ORF">EJV47_00670</name>
</gene>
<proteinExistence type="predicted"/>
<evidence type="ECO:0000313" key="1">
    <source>
        <dbReference type="EMBL" id="RTQ53284.1"/>
    </source>
</evidence>
<dbReference type="OrthoDB" id="1339610at2"/>
<dbReference type="EMBL" id="RXOF01000001">
    <property type="protein sequence ID" value="RTQ53284.1"/>
    <property type="molecule type" value="Genomic_DNA"/>
</dbReference>
<accession>A0A3S0HR69</accession>
<comment type="caution">
    <text evidence="1">The sequence shown here is derived from an EMBL/GenBank/DDBJ whole genome shotgun (WGS) entry which is preliminary data.</text>
</comment>
<dbReference type="Proteomes" id="UP000282184">
    <property type="component" value="Unassembled WGS sequence"/>
</dbReference>
<keyword evidence="2" id="KW-1185">Reference proteome</keyword>
<dbReference type="RefSeq" id="WP_126691210.1">
    <property type="nucleotide sequence ID" value="NZ_RXOF01000001.1"/>
</dbReference>
<dbReference type="AlphaFoldDB" id="A0A3S0HR69"/>
<organism evidence="1 2">
    <name type="scientific">Hymenobacter gummosus</name>
    <dbReference type="NCBI Taxonomy" id="1776032"/>
    <lineage>
        <taxon>Bacteria</taxon>
        <taxon>Pseudomonadati</taxon>
        <taxon>Bacteroidota</taxon>
        <taxon>Cytophagia</taxon>
        <taxon>Cytophagales</taxon>
        <taxon>Hymenobacteraceae</taxon>
        <taxon>Hymenobacter</taxon>
    </lineage>
</organism>
<reference evidence="1 2" key="1">
    <citation type="submission" date="2018-12" db="EMBL/GenBank/DDBJ databases">
        <title>Hymenobacter gummosus sp. nov., isolated from a spring.</title>
        <authorList>
            <person name="Nie L."/>
        </authorList>
    </citation>
    <scope>NUCLEOTIDE SEQUENCE [LARGE SCALE GENOMIC DNA]</scope>
    <source>
        <strain evidence="1 2">KCTC 52166</strain>
    </source>
</reference>
<protein>
    <submittedName>
        <fullName evidence="1">Uncharacterized protein</fullName>
    </submittedName>
</protein>
<name>A0A3S0HR69_9BACT</name>